<name>A0A1F8ABQ1_9EURO</name>
<evidence type="ECO:0000256" key="1">
    <source>
        <dbReference type="ARBA" id="ARBA00023125"/>
    </source>
</evidence>
<dbReference type="GeneID" id="34446407"/>
<feature type="compositionally biased region" description="Polar residues" evidence="3">
    <location>
        <begin position="153"/>
        <end position="166"/>
    </location>
</feature>
<sequence length="253" mass="28674">MPPVRRQKSKDLKAQEERIQSAIEALQNGKLTSAREAARKYDVPSTTLLNRMNGVKSRSQTWANGHRLTLEEEDSLARWIISVAEHETAPSRSQIEAKANAFLANRTTPKETVGESWVYNYLKRHEELRPIYPQRRYSRRIYNTVIGSASAETGSLSINPSRETSQPGSRRNTRSPPTTRPAHVDVESFDSFRQLEMLLCTFKELVKKKTRGESPSTQVVINKLIKGCEMIVESGYGLVKEIRDLRAALAEMS</sequence>
<dbReference type="EMBL" id="LYCR01000013">
    <property type="protein sequence ID" value="OGM48839.1"/>
    <property type="molecule type" value="Genomic_DNA"/>
</dbReference>
<dbReference type="GO" id="GO:0003677">
    <property type="term" value="F:DNA binding"/>
    <property type="evidence" value="ECO:0007669"/>
    <property type="project" value="UniProtKB-KW"/>
</dbReference>
<dbReference type="AlphaFoldDB" id="A0A1F8ABQ1"/>
<evidence type="ECO:0000313" key="5">
    <source>
        <dbReference type="EMBL" id="OGM48839.1"/>
    </source>
</evidence>
<dbReference type="Proteomes" id="UP000179179">
    <property type="component" value="Unassembled WGS sequence"/>
</dbReference>
<keyword evidence="1" id="KW-0238">DNA-binding</keyword>
<keyword evidence="6" id="KW-1185">Reference proteome</keyword>
<dbReference type="Pfam" id="PF03221">
    <property type="entry name" value="HTH_Tnp_Tc5"/>
    <property type="match status" value="1"/>
</dbReference>
<keyword evidence="2" id="KW-0539">Nucleus</keyword>
<accession>A0A1F8ABQ1</accession>
<dbReference type="RefSeq" id="XP_022392556.1">
    <property type="nucleotide sequence ID" value="XM_022530147.1"/>
</dbReference>
<evidence type="ECO:0000256" key="2">
    <source>
        <dbReference type="ARBA" id="ARBA00023242"/>
    </source>
</evidence>
<dbReference type="InterPro" id="IPR006600">
    <property type="entry name" value="HTH_CenpB_DNA-bd_dom"/>
</dbReference>
<comment type="caution">
    <text evidence="5">The sequence shown here is derived from an EMBL/GenBank/DDBJ whole genome shotgun (WGS) entry which is preliminary data.</text>
</comment>
<dbReference type="InterPro" id="IPR007889">
    <property type="entry name" value="HTH_Psq"/>
</dbReference>
<dbReference type="InterPro" id="IPR009057">
    <property type="entry name" value="Homeodomain-like_sf"/>
</dbReference>
<gene>
    <name evidence="5" type="ORF">ABOM_003017</name>
</gene>
<evidence type="ECO:0000256" key="3">
    <source>
        <dbReference type="SAM" id="MobiDB-lite"/>
    </source>
</evidence>
<evidence type="ECO:0000259" key="4">
    <source>
        <dbReference type="PROSITE" id="PS51253"/>
    </source>
</evidence>
<dbReference type="STRING" id="109264.A0A1F8ABQ1"/>
<dbReference type="SUPFAM" id="SSF46689">
    <property type="entry name" value="Homeodomain-like"/>
    <property type="match status" value="1"/>
</dbReference>
<evidence type="ECO:0000313" key="6">
    <source>
        <dbReference type="Proteomes" id="UP000179179"/>
    </source>
</evidence>
<feature type="region of interest" description="Disordered" evidence="3">
    <location>
        <begin position="153"/>
        <end position="183"/>
    </location>
</feature>
<organism evidence="5 6">
    <name type="scientific">Aspergillus bombycis</name>
    <dbReference type="NCBI Taxonomy" id="109264"/>
    <lineage>
        <taxon>Eukaryota</taxon>
        <taxon>Fungi</taxon>
        <taxon>Dikarya</taxon>
        <taxon>Ascomycota</taxon>
        <taxon>Pezizomycotina</taxon>
        <taxon>Eurotiomycetes</taxon>
        <taxon>Eurotiomycetidae</taxon>
        <taxon>Eurotiales</taxon>
        <taxon>Aspergillaceae</taxon>
        <taxon>Aspergillus</taxon>
    </lineage>
</organism>
<feature type="domain" description="HTH CENPB-type" evidence="4">
    <location>
        <begin position="60"/>
        <end position="131"/>
    </location>
</feature>
<dbReference type="OrthoDB" id="4502298at2759"/>
<proteinExistence type="predicted"/>
<protein>
    <recommendedName>
        <fullName evidence="4">HTH CENPB-type domain-containing protein</fullName>
    </recommendedName>
</protein>
<feature type="compositionally biased region" description="Low complexity" evidence="3">
    <location>
        <begin position="167"/>
        <end position="181"/>
    </location>
</feature>
<dbReference type="Pfam" id="PF05225">
    <property type="entry name" value="HTH_psq"/>
    <property type="match status" value="1"/>
</dbReference>
<dbReference type="PROSITE" id="PS51253">
    <property type="entry name" value="HTH_CENPB"/>
    <property type="match status" value="1"/>
</dbReference>
<reference evidence="5 6" key="1">
    <citation type="journal article" date="2016" name="Genome Biol. Evol.">
        <title>Draft genome sequence of an aflatoxigenic Aspergillus species, A. bombycis.</title>
        <authorList>
            <person name="Moore G.G."/>
            <person name="Mack B.M."/>
            <person name="Beltz S.B."/>
            <person name="Gilbert M.K."/>
        </authorList>
    </citation>
    <scope>NUCLEOTIDE SEQUENCE [LARGE SCALE GENOMIC DNA]</scope>
    <source>
        <strain evidence="6">NRRL 26010</strain>
    </source>
</reference>
<dbReference type="Gene3D" id="1.10.10.60">
    <property type="entry name" value="Homeodomain-like"/>
    <property type="match status" value="1"/>
</dbReference>